<dbReference type="Proteomes" id="UP000076761">
    <property type="component" value="Unassembled WGS sequence"/>
</dbReference>
<gene>
    <name evidence="2" type="ORF">NEOLEDRAFT_1137501</name>
</gene>
<feature type="compositionally biased region" description="Polar residues" evidence="1">
    <location>
        <begin position="1"/>
        <end position="10"/>
    </location>
</feature>
<keyword evidence="3" id="KW-1185">Reference proteome</keyword>
<protein>
    <submittedName>
        <fullName evidence="2">Uncharacterized protein</fullName>
    </submittedName>
</protein>
<evidence type="ECO:0000256" key="1">
    <source>
        <dbReference type="SAM" id="MobiDB-lite"/>
    </source>
</evidence>
<sequence>MAQPPFNTWPASGVKSEEASGSRLGSSPNAPRRASSDSGEQQYASYPTHYPETYLRRPVQRADTRPHSSSSTLTTSSLTGAMGDAHISPHSGTSDSPSPTTEFPFASDPRTQNIMWNTQGQVAHDQYNMTDPSGSMALHTMPQSSTALVSGSPTEYLHYQEYNMPTYSNISPQSQSPDSPGFVTYQSGQLGYQQGMRHRSQSSLQGAQMMPDAYVPSLMAPMGGRPPSKEQFEAEIRRLRQRIQELEFANAQLMGGGGSMQGGPYGQPYPGTLSSAANTPIPSPSFHASWKARTDARIRIFCSLNRAGNALCAWHDSRRERRTYPPRMAPAGYLNCGCTYDEALFEESLARHGVGSYHPGESVRMDPALRNPLLKLLQSRYGYRDGDFERDPITGNWVDGEGPKPWEEKIMSGASAARRRPDERR</sequence>
<reference evidence="2 3" key="1">
    <citation type="journal article" date="2016" name="Mol. Biol. Evol.">
        <title>Comparative Genomics of Early-Diverging Mushroom-Forming Fungi Provides Insights into the Origins of Lignocellulose Decay Capabilities.</title>
        <authorList>
            <person name="Nagy L.G."/>
            <person name="Riley R."/>
            <person name="Tritt A."/>
            <person name="Adam C."/>
            <person name="Daum C."/>
            <person name="Floudas D."/>
            <person name="Sun H."/>
            <person name="Yadav J.S."/>
            <person name="Pangilinan J."/>
            <person name="Larsson K.H."/>
            <person name="Matsuura K."/>
            <person name="Barry K."/>
            <person name="Labutti K."/>
            <person name="Kuo R."/>
            <person name="Ohm R.A."/>
            <person name="Bhattacharya S.S."/>
            <person name="Shirouzu T."/>
            <person name="Yoshinaga Y."/>
            <person name="Martin F.M."/>
            <person name="Grigoriev I.V."/>
            <person name="Hibbett D.S."/>
        </authorList>
    </citation>
    <scope>NUCLEOTIDE SEQUENCE [LARGE SCALE GENOMIC DNA]</scope>
    <source>
        <strain evidence="2 3">HHB14362 ss-1</strain>
    </source>
</reference>
<organism evidence="2 3">
    <name type="scientific">Neolentinus lepideus HHB14362 ss-1</name>
    <dbReference type="NCBI Taxonomy" id="1314782"/>
    <lineage>
        <taxon>Eukaryota</taxon>
        <taxon>Fungi</taxon>
        <taxon>Dikarya</taxon>
        <taxon>Basidiomycota</taxon>
        <taxon>Agaricomycotina</taxon>
        <taxon>Agaricomycetes</taxon>
        <taxon>Gloeophyllales</taxon>
        <taxon>Gloeophyllaceae</taxon>
        <taxon>Neolentinus</taxon>
    </lineage>
</organism>
<feature type="compositionally biased region" description="Low complexity" evidence="1">
    <location>
        <begin position="68"/>
        <end position="79"/>
    </location>
</feature>
<proteinExistence type="predicted"/>
<feature type="region of interest" description="Disordered" evidence="1">
    <location>
        <begin position="1"/>
        <end position="108"/>
    </location>
</feature>
<dbReference type="AlphaFoldDB" id="A0A165QQ81"/>
<dbReference type="STRING" id="1314782.A0A165QQ81"/>
<feature type="compositionally biased region" description="Basic and acidic residues" evidence="1">
    <location>
        <begin position="401"/>
        <end position="410"/>
    </location>
</feature>
<evidence type="ECO:0000313" key="3">
    <source>
        <dbReference type="Proteomes" id="UP000076761"/>
    </source>
</evidence>
<evidence type="ECO:0000313" key="2">
    <source>
        <dbReference type="EMBL" id="KZT22726.1"/>
    </source>
</evidence>
<feature type="compositionally biased region" description="Polar residues" evidence="1">
    <location>
        <begin position="36"/>
        <end position="45"/>
    </location>
</feature>
<name>A0A165QQ81_9AGAM</name>
<feature type="region of interest" description="Disordered" evidence="1">
    <location>
        <begin position="392"/>
        <end position="425"/>
    </location>
</feature>
<dbReference type="InParanoid" id="A0A165QQ81"/>
<feature type="compositionally biased region" description="Polar residues" evidence="1">
    <location>
        <begin position="90"/>
        <end position="101"/>
    </location>
</feature>
<dbReference type="EMBL" id="KV425592">
    <property type="protein sequence ID" value="KZT22726.1"/>
    <property type="molecule type" value="Genomic_DNA"/>
</dbReference>
<accession>A0A165QQ81</accession>
<dbReference type="OrthoDB" id="3222060at2759"/>